<dbReference type="STRING" id="1858805.M5G3U8"/>
<dbReference type="PANTHER" id="PTHR10720">
    <property type="entry name" value="HEME OXYGENASE"/>
    <property type="match status" value="1"/>
</dbReference>
<evidence type="ECO:0000313" key="5">
    <source>
        <dbReference type="EMBL" id="EJU03349.1"/>
    </source>
</evidence>
<organism evidence="5 6">
    <name type="scientific">Dacryopinax primogenitus (strain DJM 731)</name>
    <name type="common">Brown rot fungus</name>
    <dbReference type="NCBI Taxonomy" id="1858805"/>
    <lineage>
        <taxon>Eukaryota</taxon>
        <taxon>Fungi</taxon>
        <taxon>Dikarya</taxon>
        <taxon>Basidiomycota</taxon>
        <taxon>Agaricomycotina</taxon>
        <taxon>Dacrymycetes</taxon>
        <taxon>Dacrymycetales</taxon>
        <taxon>Dacrymycetaceae</taxon>
        <taxon>Dacryopinax</taxon>
    </lineage>
</organism>
<dbReference type="EMBL" id="JH795860">
    <property type="protein sequence ID" value="EJU03349.1"/>
    <property type="molecule type" value="Genomic_DNA"/>
</dbReference>
<dbReference type="Pfam" id="PF01126">
    <property type="entry name" value="Heme_oxygenase"/>
    <property type="match status" value="1"/>
</dbReference>
<name>M5G3U8_DACPD</name>
<dbReference type="HOGENOM" id="CLU_057050_1_0_1"/>
<dbReference type="AlphaFoldDB" id="M5G3U8"/>
<dbReference type="GO" id="GO:0004392">
    <property type="term" value="F:heme oxygenase (decyclizing) activity"/>
    <property type="evidence" value="ECO:0007669"/>
    <property type="project" value="InterPro"/>
</dbReference>
<keyword evidence="1" id="KW-0349">Heme</keyword>
<keyword evidence="6" id="KW-1185">Reference proteome</keyword>
<dbReference type="OrthoDB" id="652091at2759"/>
<keyword evidence="3" id="KW-0408">Iron</keyword>
<dbReference type="SUPFAM" id="SSF48613">
    <property type="entry name" value="Heme oxygenase-like"/>
    <property type="match status" value="1"/>
</dbReference>
<reference evidence="5 6" key="1">
    <citation type="journal article" date="2012" name="Science">
        <title>The Paleozoic origin of enzymatic lignin decomposition reconstructed from 31 fungal genomes.</title>
        <authorList>
            <person name="Floudas D."/>
            <person name="Binder M."/>
            <person name="Riley R."/>
            <person name="Barry K."/>
            <person name="Blanchette R.A."/>
            <person name="Henrissat B."/>
            <person name="Martinez A.T."/>
            <person name="Otillar R."/>
            <person name="Spatafora J.W."/>
            <person name="Yadav J.S."/>
            <person name="Aerts A."/>
            <person name="Benoit I."/>
            <person name="Boyd A."/>
            <person name="Carlson A."/>
            <person name="Copeland A."/>
            <person name="Coutinho P.M."/>
            <person name="de Vries R.P."/>
            <person name="Ferreira P."/>
            <person name="Findley K."/>
            <person name="Foster B."/>
            <person name="Gaskell J."/>
            <person name="Glotzer D."/>
            <person name="Gorecki P."/>
            <person name="Heitman J."/>
            <person name="Hesse C."/>
            <person name="Hori C."/>
            <person name="Igarashi K."/>
            <person name="Jurgens J.A."/>
            <person name="Kallen N."/>
            <person name="Kersten P."/>
            <person name="Kohler A."/>
            <person name="Kuees U."/>
            <person name="Kumar T.K.A."/>
            <person name="Kuo A."/>
            <person name="LaButti K."/>
            <person name="Larrondo L.F."/>
            <person name="Lindquist E."/>
            <person name="Ling A."/>
            <person name="Lombard V."/>
            <person name="Lucas S."/>
            <person name="Lundell T."/>
            <person name="Martin R."/>
            <person name="McLaughlin D.J."/>
            <person name="Morgenstern I."/>
            <person name="Morin E."/>
            <person name="Murat C."/>
            <person name="Nagy L.G."/>
            <person name="Nolan M."/>
            <person name="Ohm R.A."/>
            <person name="Patyshakuliyeva A."/>
            <person name="Rokas A."/>
            <person name="Ruiz-Duenas F.J."/>
            <person name="Sabat G."/>
            <person name="Salamov A."/>
            <person name="Samejima M."/>
            <person name="Schmutz J."/>
            <person name="Slot J.C."/>
            <person name="St John F."/>
            <person name="Stenlid J."/>
            <person name="Sun H."/>
            <person name="Sun S."/>
            <person name="Syed K."/>
            <person name="Tsang A."/>
            <person name="Wiebenga A."/>
            <person name="Young D."/>
            <person name="Pisabarro A."/>
            <person name="Eastwood D.C."/>
            <person name="Martin F."/>
            <person name="Cullen D."/>
            <person name="Grigoriev I.V."/>
            <person name="Hibbett D.S."/>
        </authorList>
    </citation>
    <scope>NUCLEOTIDE SEQUENCE [LARGE SCALE GENOMIC DNA]</scope>
    <source>
        <strain evidence="5 6">DJM-731 SS1</strain>
    </source>
</reference>
<evidence type="ECO:0000256" key="1">
    <source>
        <dbReference type="ARBA" id="ARBA00022617"/>
    </source>
</evidence>
<dbReference type="PANTHER" id="PTHR10720:SF0">
    <property type="entry name" value="HEME OXYGENASE"/>
    <property type="match status" value="1"/>
</dbReference>
<feature type="transmembrane region" description="Helical" evidence="4">
    <location>
        <begin position="241"/>
        <end position="263"/>
    </location>
</feature>
<evidence type="ECO:0000313" key="6">
    <source>
        <dbReference type="Proteomes" id="UP000030653"/>
    </source>
</evidence>
<dbReference type="InterPro" id="IPR002051">
    <property type="entry name" value="Haem_Oase"/>
</dbReference>
<dbReference type="GeneID" id="63687500"/>
<keyword evidence="4" id="KW-0472">Membrane</keyword>
<keyword evidence="4" id="KW-0812">Transmembrane</keyword>
<dbReference type="CDD" id="cd19165">
    <property type="entry name" value="HemeO"/>
    <property type="match status" value="1"/>
</dbReference>
<dbReference type="InterPro" id="IPR016053">
    <property type="entry name" value="Haem_Oase-like"/>
</dbReference>
<dbReference type="GO" id="GO:0006788">
    <property type="term" value="P:heme oxidation"/>
    <property type="evidence" value="ECO:0007669"/>
    <property type="project" value="InterPro"/>
</dbReference>
<dbReference type="Gene3D" id="1.20.910.10">
    <property type="entry name" value="Heme oxygenase-like"/>
    <property type="match status" value="1"/>
</dbReference>
<gene>
    <name evidence="5" type="ORF">DACRYDRAFT_21544</name>
</gene>
<evidence type="ECO:0000256" key="3">
    <source>
        <dbReference type="ARBA" id="ARBA00023004"/>
    </source>
</evidence>
<dbReference type="GO" id="GO:0046872">
    <property type="term" value="F:metal ion binding"/>
    <property type="evidence" value="ECO:0007669"/>
    <property type="project" value="UniProtKB-KW"/>
</dbReference>
<dbReference type="Proteomes" id="UP000030653">
    <property type="component" value="Unassembled WGS sequence"/>
</dbReference>
<evidence type="ECO:0000256" key="4">
    <source>
        <dbReference type="SAM" id="Phobius"/>
    </source>
</evidence>
<dbReference type="InterPro" id="IPR016084">
    <property type="entry name" value="Haem_Oase-like_multi-hlx"/>
</dbReference>
<keyword evidence="4" id="KW-1133">Transmembrane helix</keyword>
<evidence type="ECO:0000256" key="2">
    <source>
        <dbReference type="ARBA" id="ARBA00022723"/>
    </source>
</evidence>
<dbReference type="RefSeq" id="XP_040630243.1">
    <property type="nucleotide sequence ID" value="XM_040772438.1"/>
</dbReference>
<proteinExistence type="predicted"/>
<sequence length="291" mass="31971">MYVTDSDFRANSALESGLSLNSNNTVLGPTYHPSLLSRAPPLEADISFLLGTPEWKSHPIPASLLRSPPKPLQEYVERLKRVSEETPERLLAHAYVRYLGDLSGGQIIKRRLARKLSLASDSSAGNEDGPIPGLAFFSFPPLFVGAGQADLSEMQKIKQWFRAGMDEGVGNDETLKRALVEEANLAFDLNAGLFRMVDEDTTSANEKREPAVIEEVYSPLSKLSSGKQDVKAESGQKGYSLASFVAFLVAVGLAHFLIVTLGLTGQRGWEKWEIIRDWVMNAMNVSGRCSR</sequence>
<keyword evidence="2" id="KW-0479">Metal-binding</keyword>
<accession>M5G3U8</accession>
<protein>
    <submittedName>
        <fullName evidence="5">Heme oxygenase-like protein</fullName>
    </submittedName>
</protein>